<dbReference type="Pfam" id="PF05248">
    <property type="entry name" value="Adeno_E3A"/>
    <property type="match status" value="1"/>
</dbReference>
<dbReference type="EMBL" id="MH121110">
    <property type="protein sequence ID" value="AZR67652.1"/>
    <property type="molecule type" value="Genomic_DNA"/>
</dbReference>
<proteinExistence type="predicted"/>
<dbReference type="Proteomes" id="UP000316066">
    <property type="component" value="Segment"/>
</dbReference>
<reference evidence="1" key="1">
    <citation type="journal article" date="2019" name="Sci. Rep.">
        <title>Molecular Evolution of Human Adenovirus (HAdV) Species C.</title>
        <authorList>
            <person name="Dhingra A."/>
            <person name="Heim A."/>
        </authorList>
    </citation>
    <scope>NUCLEOTIDE SEQUENCE [LARGE SCALE GENOMIC DNA]</scope>
    <source>
        <strain evidence="1">43C1</strain>
    </source>
</reference>
<accession>A0A3S9SS56</accession>
<protein>
    <submittedName>
        <fullName evidence="1">E3 12.5K</fullName>
    </submittedName>
</protein>
<evidence type="ECO:0000313" key="1">
    <source>
        <dbReference type="EMBL" id="AZR67652.1"/>
    </source>
</evidence>
<sequence length="107" mass="12335">MTSGEAEQLRLAHLNHCRRHKCFARGSGEFSYFELPEEHIEGPAHGVRLTTQVELTRSLIREFTKRPLLVERERGPCVLTVVCNCLNPGLHQDLCCHLCAEYNKYRN</sequence>
<name>A0A3S9SS56_9ADEN</name>
<organism evidence="1">
    <name type="scientific">Human mastadenovirus C</name>
    <dbReference type="NCBI Taxonomy" id="129951"/>
    <lineage>
        <taxon>Viruses</taxon>
        <taxon>Varidnaviria</taxon>
        <taxon>Bamfordvirae</taxon>
        <taxon>Preplasmiviricota</taxon>
        <taxon>Polisuviricotina</taxon>
        <taxon>Pharingeaviricetes</taxon>
        <taxon>Rowavirales</taxon>
        <taxon>Adenoviridae</taxon>
        <taxon>Mastadenovirus</taxon>
        <taxon>Mastadenovirus caesari</taxon>
    </lineage>
</organism>
<dbReference type="InterPro" id="IPR007912">
    <property type="entry name" value="Adeno_E3A"/>
</dbReference>